<sequence length="42" mass="4762">VAARGRVAGGVPEHTFIPLDRWPQQRHFEKGALYGLRLDSFI</sequence>
<comment type="caution">
    <text evidence="1">The sequence shown here is derived from an EMBL/GenBank/DDBJ whole genome shotgun (WGS) entry which is preliminary data.</text>
</comment>
<organism evidence="1">
    <name type="scientific">marine sediment metagenome</name>
    <dbReference type="NCBI Taxonomy" id="412755"/>
    <lineage>
        <taxon>unclassified sequences</taxon>
        <taxon>metagenomes</taxon>
        <taxon>ecological metagenomes</taxon>
    </lineage>
</organism>
<name>A0A0F9BF47_9ZZZZ</name>
<dbReference type="EMBL" id="LAZR01041252">
    <property type="protein sequence ID" value="KKL12447.1"/>
    <property type="molecule type" value="Genomic_DNA"/>
</dbReference>
<reference evidence="1" key="1">
    <citation type="journal article" date="2015" name="Nature">
        <title>Complex archaea that bridge the gap between prokaryotes and eukaryotes.</title>
        <authorList>
            <person name="Spang A."/>
            <person name="Saw J.H."/>
            <person name="Jorgensen S.L."/>
            <person name="Zaremba-Niedzwiedzka K."/>
            <person name="Martijn J."/>
            <person name="Lind A.E."/>
            <person name="van Eijk R."/>
            <person name="Schleper C."/>
            <person name="Guy L."/>
            <person name="Ettema T.J."/>
        </authorList>
    </citation>
    <scope>NUCLEOTIDE SEQUENCE</scope>
</reference>
<proteinExistence type="predicted"/>
<gene>
    <name evidence="1" type="ORF">LCGC14_2535620</name>
</gene>
<evidence type="ECO:0000313" key="1">
    <source>
        <dbReference type="EMBL" id="KKL12447.1"/>
    </source>
</evidence>
<accession>A0A0F9BF47</accession>
<dbReference type="AlphaFoldDB" id="A0A0F9BF47"/>
<feature type="non-terminal residue" evidence="1">
    <location>
        <position position="1"/>
    </location>
</feature>
<protein>
    <submittedName>
        <fullName evidence="1">Uncharacterized protein</fullName>
    </submittedName>
</protein>